<reference evidence="2" key="1">
    <citation type="submission" date="2023-07" db="EMBL/GenBank/DDBJ databases">
        <title>Chromosome-level Genome Assembly of Striped Snakehead (Channa striata).</title>
        <authorList>
            <person name="Liu H."/>
        </authorList>
    </citation>
    <scope>NUCLEOTIDE SEQUENCE</scope>
    <source>
        <strain evidence="2">Gz</strain>
        <tissue evidence="2">Muscle</tissue>
    </source>
</reference>
<feature type="region of interest" description="Disordered" evidence="1">
    <location>
        <begin position="1"/>
        <end position="37"/>
    </location>
</feature>
<name>A0AA88LVQ6_CHASR</name>
<comment type="caution">
    <text evidence="2">The sequence shown here is derived from an EMBL/GenBank/DDBJ whole genome shotgun (WGS) entry which is preliminary data.</text>
</comment>
<protein>
    <submittedName>
        <fullName evidence="2">Uncharacterized protein</fullName>
    </submittedName>
</protein>
<evidence type="ECO:0000256" key="1">
    <source>
        <dbReference type="SAM" id="MobiDB-lite"/>
    </source>
</evidence>
<feature type="compositionally biased region" description="Basic and acidic residues" evidence="1">
    <location>
        <begin position="79"/>
        <end position="89"/>
    </location>
</feature>
<gene>
    <name evidence="2" type="ORF">Q5P01_021812</name>
</gene>
<feature type="region of interest" description="Disordered" evidence="1">
    <location>
        <begin position="61"/>
        <end position="89"/>
    </location>
</feature>
<organism evidence="2 3">
    <name type="scientific">Channa striata</name>
    <name type="common">Snakehead murrel</name>
    <name type="synonym">Ophicephalus striatus</name>
    <dbReference type="NCBI Taxonomy" id="64152"/>
    <lineage>
        <taxon>Eukaryota</taxon>
        <taxon>Metazoa</taxon>
        <taxon>Chordata</taxon>
        <taxon>Craniata</taxon>
        <taxon>Vertebrata</taxon>
        <taxon>Euteleostomi</taxon>
        <taxon>Actinopterygii</taxon>
        <taxon>Neopterygii</taxon>
        <taxon>Teleostei</taxon>
        <taxon>Neoteleostei</taxon>
        <taxon>Acanthomorphata</taxon>
        <taxon>Anabantaria</taxon>
        <taxon>Anabantiformes</taxon>
        <taxon>Channoidei</taxon>
        <taxon>Channidae</taxon>
        <taxon>Channa</taxon>
    </lineage>
</organism>
<evidence type="ECO:0000313" key="2">
    <source>
        <dbReference type="EMBL" id="KAK2824637.1"/>
    </source>
</evidence>
<dbReference type="AlphaFoldDB" id="A0AA88LVQ6"/>
<dbReference type="EMBL" id="JAUPFM010000017">
    <property type="protein sequence ID" value="KAK2824637.1"/>
    <property type="molecule type" value="Genomic_DNA"/>
</dbReference>
<evidence type="ECO:0000313" key="3">
    <source>
        <dbReference type="Proteomes" id="UP001187415"/>
    </source>
</evidence>
<sequence length="89" mass="9750">MEQDSDEDRVVVLEEFDEDEDGADNDGGDPDDADPMSREVWIRRVIGCEQPCYLALKQHGPVASAGTAGPPPPLGRDASVMEHRRTDGR</sequence>
<accession>A0AA88LVQ6</accession>
<keyword evidence="3" id="KW-1185">Reference proteome</keyword>
<feature type="compositionally biased region" description="Acidic residues" evidence="1">
    <location>
        <begin position="14"/>
        <end position="34"/>
    </location>
</feature>
<proteinExistence type="predicted"/>
<dbReference type="Proteomes" id="UP001187415">
    <property type="component" value="Unassembled WGS sequence"/>
</dbReference>